<comment type="similarity">
    <text evidence="1">Belongs to the sulfatase family.</text>
</comment>
<dbReference type="InterPro" id="IPR000917">
    <property type="entry name" value="Sulfatase_N"/>
</dbReference>
<dbReference type="EMBL" id="UINC01150624">
    <property type="protein sequence ID" value="SVD43769.1"/>
    <property type="molecule type" value="Genomic_DNA"/>
</dbReference>
<sequence length="246" mass="27778">MSERPNILLIISDQMIAALTGAYGHPVVKTAALERLCAEGIRFDAAYTPYPLCAPARACLMSGRYASVNGCIDNGAPLREDLPTFAHYLTNAGYDTVLSGKMHFVGADQLHGFNRRLTTDIYPPDFGWVKPEWVRMKETRGEGYEEIMAERRSYNAASYTGDAVHVDEWNSALSYDEETHFRALEYLHAKGVESGPGKEQPFLLCASYHHPHEVFWPPREYWDLYEGEEIAIPEFPEDLADSYSIM</sequence>
<dbReference type="GO" id="GO:0005737">
    <property type="term" value="C:cytoplasm"/>
    <property type="evidence" value="ECO:0007669"/>
    <property type="project" value="TreeGrafter"/>
</dbReference>
<dbReference type="GO" id="GO:0008484">
    <property type="term" value="F:sulfuric ester hydrolase activity"/>
    <property type="evidence" value="ECO:0007669"/>
    <property type="project" value="TreeGrafter"/>
</dbReference>
<evidence type="ECO:0000256" key="1">
    <source>
        <dbReference type="ARBA" id="ARBA00008779"/>
    </source>
</evidence>
<feature type="non-terminal residue" evidence="5">
    <location>
        <position position="246"/>
    </location>
</feature>
<dbReference type="InterPro" id="IPR024607">
    <property type="entry name" value="Sulfatase_CS"/>
</dbReference>
<gene>
    <name evidence="5" type="ORF">METZ01_LOCUS396623</name>
</gene>
<dbReference type="PANTHER" id="PTHR45953:SF1">
    <property type="entry name" value="IDURONATE 2-SULFATASE"/>
    <property type="match status" value="1"/>
</dbReference>
<dbReference type="PANTHER" id="PTHR45953">
    <property type="entry name" value="IDURONATE 2-SULFATASE"/>
    <property type="match status" value="1"/>
</dbReference>
<dbReference type="Pfam" id="PF00884">
    <property type="entry name" value="Sulfatase"/>
    <property type="match status" value="1"/>
</dbReference>
<evidence type="ECO:0000259" key="4">
    <source>
        <dbReference type="Pfam" id="PF00884"/>
    </source>
</evidence>
<feature type="domain" description="Sulfatase N-terminal" evidence="4">
    <location>
        <begin position="5"/>
        <end position="234"/>
    </location>
</feature>
<name>A0A382VBA1_9ZZZZ</name>
<evidence type="ECO:0000256" key="2">
    <source>
        <dbReference type="ARBA" id="ARBA00022723"/>
    </source>
</evidence>
<dbReference type="SUPFAM" id="SSF53649">
    <property type="entry name" value="Alkaline phosphatase-like"/>
    <property type="match status" value="1"/>
</dbReference>
<accession>A0A382VBA1</accession>
<dbReference type="GO" id="GO:0046872">
    <property type="term" value="F:metal ion binding"/>
    <property type="evidence" value="ECO:0007669"/>
    <property type="project" value="UniProtKB-KW"/>
</dbReference>
<organism evidence="5">
    <name type="scientific">marine metagenome</name>
    <dbReference type="NCBI Taxonomy" id="408172"/>
    <lineage>
        <taxon>unclassified sequences</taxon>
        <taxon>metagenomes</taxon>
        <taxon>ecological metagenomes</taxon>
    </lineage>
</organism>
<dbReference type="InterPro" id="IPR017850">
    <property type="entry name" value="Alkaline_phosphatase_core_sf"/>
</dbReference>
<proteinExistence type="inferred from homology"/>
<protein>
    <recommendedName>
        <fullName evidence="4">Sulfatase N-terminal domain-containing protein</fullName>
    </recommendedName>
</protein>
<dbReference type="Gene3D" id="3.40.720.10">
    <property type="entry name" value="Alkaline Phosphatase, subunit A"/>
    <property type="match status" value="1"/>
</dbReference>
<dbReference type="PROSITE" id="PS00149">
    <property type="entry name" value="SULFATASE_2"/>
    <property type="match status" value="1"/>
</dbReference>
<dbReference type="AlphaFoldDB" id="A0A382VBA1"/>
<evidence type="ECO:0000256" key="3">
    <source>
        <dbReference type="ARBA" id="ARBA00022801"/>
    </source>
</evidence>
<keyword evidence="2" id="KW-0479">Metal-binding</keyword>
<reference evidence="5" key="1">
    <citation type="submission" date="2018-05" db="EMBL/GenBank/DDBJ databases">
        <authorList>
            <person name="Lanie J.A."/>
            <person name="Ng W.-L."/>
            <person name="Kazmierczak K.M."/>
            <person name="Andrzejewski T.M."/>
            <person name="Davidsen T.M."/>
            <person name="Wayne K.J."/>
            <person name="Tettelin H."/>
            <person name="Glass J.I."/>
            <person name="Rusch D."/>
            <person name="Podicherti R."/>
            <person name="Tsui H.-C.T."/>
            <person name="Winkler M.E."/>
        </authorList>
    </citation>
    <scope>NUCLEOTIDE SEQUENCE</scope>
</reference>
<evidence type="ECO:0000313" key="5">
    <source>
        <dbReference type="EMBL" id="SVD43769.1"/>
    </source>
</evidence>
<keyword evidence="3" id="KW-0378">Hydrolase</keyword>